<dbReference type="EnsemblMetazoa" id="CLYHEMT021006.1">
    <property type="protein sequence ID" value="CLYHEMP021006.1"/>
    <property type="gene ID" value="CLYHEMG021006"/>
</dbReference>
<evidence type="ECO:0000313" key="2">
    <source>
        <dbReference type="EnsemblMetazoa" id="CLYHEMP021006.1"/>
    </source>
</evidence>
<dbReference type="AlphaFoldDB" id="A0A7M6DPT7"/>
<keyword evidence="3" id="KW-1185">Reference proteome</keyword>
<proteinExistence type="predicted"/>
<feature type="chain" id="PRO_5029873193" description="Cnidarian restricted protein" evidence="1">
    <location>
        <begin position="19"/>
        <end position="307"/>
    </location>
</feature>
<dbReference type="RefSeq" id="XP_066921079.1">
    <property type="nucleotide sequence ID" value="XM_067064978.1"/>
</dbReference>
<protein>
    <recommendedName>
        <fullName evidence="4">Cnidarian restricted protein</fullName>
    </recommendedName>
</protein>
<evidence type="ECO:0000313" key="3">
    <source>
        <dbReference type="Proteomes" id="UP000594262"/>
    </source>
</evidence>
<reference evidence="2" key="1">
    <citation type="submission" date="2021-01" db="UniProtKB">
        <authorList>
            <consortium name="EnsemblMetazoa"/>
        </authorList>
    </citation>
    <scope>IDENTIFICATION</scope>
</reference>
<organism evidence="2 3">
    <name type="scientific">Clytia hemisphaerica</name>
    <dbReference type="NCBI Taxonomy" id="252671"/>
    <lineage>
        <taxon>Eukaryota</taxon>
        <taxon>Metazoa</taxon>
        <taxon>Cnidaria</taxon>
        <taxon>Hydrozoa</taxon>
        <taxon>Hydroidolina</taxon>
        <taxon>Leptothecata</taxon>
        <taxon>Obeliida</taxon>
        <taxon>Clytiidae</taxon>
        <taxon>Clytia</taxon>
    </lineage>
</organism>
<sequence>MAFKPLLIVLFLVTNSRCENLFQNAYEISVLSWPYNEQNKNILSEENLLEWNPVIIAIQNITKGEYRELRQENNLLATNYEESGIDSLCIKGADDVICNPILYKGDRFEQVDDEEVFTGVNRTKFGQVSWTQLKMHGNLENRKKRDFPSEIGKGFEGLFKMLGDVEDSEENKDECKNQPGAVFFLNGNLKEGEQAGKDFEKVLTYIYSNLMCRRVKRTILVGNIGWKHSQDVIGKFRRGFFEHTSTSFSNVNQIWSHDFNRITGTDSDIVEYDGKDAKQQIKERFIAPSFVAFHHSMIKNIGKTSEI</sequence>
<feature type="signal peptide" evidence="1">
    <location>
        <begin position="1"/>
        <end position="18"/>
    </location>
</feature>
<accession>A0A7M6DPT7</accession>
<name>A0A7M6DPT7_9CNID</name>
<dbReference type="GeneID" id="136808442"/>
<evidence type="ECO:0008006" key="4">
    <source>
        <dbReference type="Google" id="ProtNLM"/>
    </source>
</evidence>
<evidence type="ECO:0000256" key="1">
    <source>
        <dbReference type="SAM" id="SignalP"/>
    </source>
</evidence>
<keyword evidence="1" id="KW-0732">Signal</keyword>
<dbReference type="Proteomes" id="UP000594262">
    <property type="component" value="Unplaced"/>
</dbReference>